<feature type="transmembrane region" description="Helical" evidence="1">
    <location>
        <begin position="45"/>
        <end position="65"/>
    </location>
</feature>
<dbReference type="PANTHER" id="PTHR23028">
    <property type="entry name" value="ACETYLTRANSFERASE"/>
    <property type="match status" value="1"/>
</dbReference>
<feature type="transmembrane region" description="Helical" evidence="1">
    <location>
        <begin position="297"/>
        <end position="318"/>
    </location>
</feature>
<evidence type="ECO:0000313" key="4">
    <source>
        <dbReference type="Proteomes" id="UP000192796"/>
    </source>
</evidence>
<keyword evidence="1" id="KW-0812">Transmembrane</keyword>
<name>A0A1V9G8I9_9BACT</name>
<dbReference type="RefSeq" id="WP_081144632.1">
    <property type="nucleotide sequence ID" value="NZ_LVYD01000001.1"/>
</dbReference>
<comment type="caution">
    <text evidence="3">The sequence shown here is derived from an EMBL/GenBank/DDBJ whole genome shotgun (WGS) entry which is preliminary data.</text>
</comment>
<feature type="transmembrane region" description="Helical" evidence="1">
    <location>
        <begin position="272"/>
        <end position="290"/>
    </location>
</feature>
<feature type="transmembrane region" description="Helical" evidence="1">
    <location>
        <begin position="244"/>
        <end position="266"/>
    </location>
</feature>
<proteinExistence type="predicted"/>
<dbReference type="Pfam" id="PF01757">
    <property type="entry name" value="Acyl_transf_3"/>
    <property type="match status" value="1"/>
</dbReference>
<keyword evidence="1" id="KW-0472">Membrane</keyword>
<dbReference type="Proteomes" id="UP000192796">
    <property type="component" value="Unassembled WGS sequence"/>
</dbReference>
<feature type="transmembrane region" description="Helical" evidence="1">
    <location>
        <begin position="338"/>
        <end position="363"/>
    </location>
</feature>
<dbReference type="AlphaFoldDB" id="A0A1V9G8I9"/>
<dbReference type="OrthoDB" id="290051at2"/>
<feature type="transmembrane region" description="Helical" evidence="1">
    <location>
        <begin position="204"/>
        <end position="223"/>
    </location>
</feature>
<feature type="domain" description="Acyltransferase 3" evidence="2">
    <location>
        <begin position="11"/>
        <end position="355"/>
    </location>
</feature>
<feature type="transmembrane region" description="Helical" evidence="1">
    <location>
        <begin position="152"/>
        <end position="168"/>
    </location>
</feature>
<reference evidence="3 4" key="1">
    <citation type="submission" date="2016-03" db="EMBL/GenBank/DDBJ databases">
        <title>Niastella vici sp. nov., isolated from farmland soil.</title>
        <authorList>
            <person name="Chen L."/>
            <person name="Wang D."/>
            <person name="Yang S."/>
            <person name="Wang G."/>
        </authorList>
    </citation>
    <scope>NUCLEOTIDE SEQUENCE [LARGE SCALE GENOMIC DNA]</scope>
    <source>
        <strain evidence="3 4">DJ57</strain>
    </source>
</reference>
<evidence type="ECO:0000313" key="3">
    <source>
        <dbReference type="EMBL" id="OQP66933.1"/>
    </source>
</evidence>
<dbReference type="EMBL" id="LVYD01000001">
    <property type="protein sequence ID" value="OQP66933.1"/>
    <property type="molecule type" value="Genomic_DNA"/>
</dbReference>
<dbReference type="InterPro" id="IPR050879">
    <property type="entry name" value="Acyltransferase_3"/>
</dbReference>
<dbReference type="GO" id="GO:0016020">
    <property type="term" value="C:membrane"/>
    <property type="evidence" value="ECO:0007669"/>
    <property type="project" value="TreeGrafter"/>
</dbReference>
<feature type="transmembrane region" description="Helical" evidence="1">
    <location>
        <begin position="85"/>
        <end position="107"/>
    </location>
</feature>
<dbReference type="InterPro" id="IPR002656">
    <property type="entry name" value="Acyl_transf_3_dom"/>
</dbReference>
<keyword evidence="1" id="KW-1133">Transmembrane helix</keyword>
<dbReference type="GO" id="GO:0000271">
    <property type="term" value="P:polysaccharide biosynthetic process"/>
    <property type="evidence" value="ECO:0007669"/>
    <property type="project" value="TreeGrafter"/>
</dbReference>
<feature type="transmembrane region" description="Helical" evidence="1">
    <location>
        <begin position="14"/>
        <end position="33"/>
    </location>
</feature>
<evidence type="ECO:0000259" key="2">
    <source>
        <dbReference type="Pfam" id="PF01757"/>
    </source>
</evidence>
<organism evidence="3 4">
    <name type="scientific">Niastella vici</name>
    <dbReference type="NCBI Taxonomy" id="1703345"/>
    <lineage>
        <taxon>Bacteria</taxon>
        <taxon>Pseudomonadati</taxon>
        <taxon>Bacteroidota</taxon>
        <taxon>Chitinophagia</taxon>
        <taxon>Chitinophagales</taxon>
        <taxon>Chitinophagaceae</taxon>
        <taxon>Niastella</taxon>
    </lineage>
</organism>
<keyword evidence="4" id="KW-1185">Reference proteome</keyword>
<sequence>MEAKKQFFPLINSLRAFAVLIVIFFHGITEVFCREHGYYYPFKNGFLGVDLFFVLSGFLITNVLIREYLLTGKVSIKNFYIRRILRLYPPIIVAIVIFLVPLSFFNFKDAFSNFFFLATYTGDIVMLFRHFIPYLEYPLFFSHCWSLSIEEQFYIFYPTLFLIFLKVFGRKKINFSFLFYIFNVFFLLLVVVGTLLMGGHFYKFFLWRFFEIFMGVFLALLTNESFKKQFNIDANKSINGIVRFLSSSITLYIALAITVLTVLGLLLSNYGLHYYVFSFTSGIVILHAAFEDNKILNTVLSGSVLQYLGKISYGLYLYHYPVFYSTQYLKIKLEPQNIYQAMFIDVVRIGIALIISILSYELIEKRILKLRTKFEA</sequence>
<protein>
    <recommendedName>
        <fullName evidence="2">Acyltransferase 3 domain-containing protein</fullName>
    </recommendedName>
</protein>
<dbReference type="PANTHER" id="PTHR23028:SF53">
    <property type="entry name" value="ACYL_TRANSF_3 DOMAIN-CONTAINING PROTEIN"/>
    <property type="match status" value="1"/>
</dbReference>
<feature type="transmembrane region" description="Helical" evidence="1">
    <location>
        <begin position="177"/>
        <end position="198"/>
    </location>
</feature>
<accession>A0A1V9G8I9</accession>
<gene>
    <name evidence="3" type="ORF">A3860_00810</name>
</gene>
<evidence type="ECO:0000256" key="1">
    <source>
        <dbReference type="SAM" id="Phobius"/>
    </source>
</evidence>
<dbReference type="GO" id="GO:0016747">
    <property type="term" value="F:acyltransferase activity, transferring groups other than amino-acyl groups"/>
    <property type="evidence" value="ECO:0007669"/>
    <property type="project" value="InterPro"/>
</dbReference>